<accession>A0A0K8P1V0</accession>
<dbReference type="SMART" id="SM00387">
    <property type="entry name" value="HATPase_c"/>
    <property type="match status" value="1"/>
</dbReference>
<proteinExistence type="predicted"/>
<keyword evidence="8" id="KW-0418">Kinase</keyword>
<dbReference type="PANTHER" id="PTHR45436">
    <property type="entry name" value="SENSOR HISTIDINE KINASE YKOH"/>
    <property type="match status" value="1"/>
</dbReference>
<sequence length="457" mass="48120">MSVSAALRRPWLNSIRWRLLAWLVGLLVLGALAVGGVGYRSVLAETEALFDYQLRQMALSLRDQGEIGPAQAQALRNEELDFVVQIWTADGRSLYASRPHPTLPDRAVLGLADVSVDGETWRTYGVATGLRVIQVAQPRRIRRALAADAALRSVAPMLALAPLLALAMAGLASMTLRPLARVARDLRGRDEHTLAPLPEAGLPDELAPLVQALNQLLARLGRALDGQRAFVADAAHELRSPLTALTLQLAAVARAGDEPARRSALADLAAGIERSTHLVEQLLALARQEPGAVPAPDAPLDLAALAGEVLAQAVPQALARGATLDLQADAAVPLRGDAAALRLLLRNLVDNALRHGAPGGHVEVRVEADPAGGARLVVDDDGPGLPPAERTRVFDRFYRPAGTQAEGSGLGLAIVRGIAERHRARVVLDTAPRGGLRAEVRFPPAEGGAPTAEASGG</sequence>
<dbReference type="InterPro" id="IPR036097">
    <property type="entry name" value="HisK_dim/P_sf"/>
</dbReference>
<evidence type="ECO:0000256" key="11">
    <source>
        <dbReference type="ARBA" id="ARBA00023012"/>
    </source>
</evidence>
<dbReference type="InterPro" id="IPR004358">
    <property type="entry name" value="Sig_transdc_His_kin-like_C"/>
</dbReference>
<reference evidence="16 17" key="2">
    <citation type="journal article" date="2016" name="Science">
        <title>A bacterium that degrades and assimilates poly(ethylene terephthalate).</title>
        <authorList>
            <person name="Yoshida S."/>
            <person name="Hiraga K."/>
            <person name="Takehana T."/>
            <person name="Taniguchi I."/>
            <person name="Yamaji H."/>
            <person name="Maeda Y."/>
            <person name="Toyohara K."/>
            <person name="Miyamoto K."/>
            <person name="Kimura Y."/>
            <person name="Oda K."/>
        </authorList>
    </citation>
    <scope>NUCLEOTIDE SEQUENCE [LARGE SCALE GENOMIC DNA]</scope>
    <source>
        <strain evidence="17">NBRC 110686 / TISTR 2288 / 201-F6</strain>
    </source>
</reference>
<evidence type="ECO:0000256" key="8">
    <source>
        <dbReference type="ARBA" id="ARBA00022777"/>
    </source>
</evidence>
<gene>
    <name evidence="16" type="ORF">ISF6_2451</name>
</gene>
<evidence type="ECO:0000313" key="16">
    <source>
        <dbReference type="EMBL" id="GAP36611.1"/>
    </source>
</evidence>
<evidence type="ECO:0000259" key="14">
    <source>
        <dbReference type="PROSITE" id="PS50109"/>
    </source>
</evidence>
<feature type="domain" description="HAMP" evidence="15">
    <location>
        <begin position="173"/>
        <end position="225"/>
    </location>
</feature>
<dbReference type="Pfam" id="PF02518">
    <property type="entry name" value="HATPase_c"/>
    <property type="match status" value="1"/>
</dbReference>
<feature type="transmembrane region" description="Helical" evidence="13">
    <location>
        <begin position="157"/>
        <end position="179"/>
    </location>
</feature>
<dbReference type="STRING" id="1547922.ISF6_2451"/>
<dbReference type="EC" id="2.7.13.3" evidence="3"/>
<evidence type="ECO:0000259" key="15">
    <source>
        <dbReference type="PROSITE" id="PS50885"/>
    </source>
</evidence>
<keyword evidence="11" id="KW-0902">Two-component regulatory system</keyword>
<name>A0A0K8P1V0_PISS1</name>
<evidence type="ECO:0000256" key="7">
    <source>
        <dbReference type="ARBA" id="ARBA00022741"/>
    </source>
</evidence>
<protein>
    <recommendedName>
        <fullName evidence="3">histidine kinase</fullName>
        <ecNumber evidence="3">2.7.13.3</ecNumber>
    </recommendedName>
</protein>
<keyword evidence="5 16" id="KW-0808">Transferase</keyword>
<dbReference type="SUPFAM" id="SSF55874">
    <property type="entry name" value="ATPase domain of HSP90 chaperone/DNA topoisomerase II/histidine kinase"/>
    <property type="match status" value="1"/>
</dbReference>
<dbReference type="InterPro" id="IPR003660">
    <property type="entry name" value="HAMP_dom"/>
</dbReference>
<evidence type="ECO:0000256" key="12">
    <source>
        <dbReference type="ARBA" id="ARBA00023136"/>
    </source>
</evidence>
<dbReference type="Gene3D" id="3.30.565.10">
    <property type="entry name" value="Histidine kinase-like ATPase, C-terminal domain"/>
    <property type="match status" value="1"/>
</dbReference>
<dbReference type="GO" id="GO:0000155">
    <property type="term" value="F:phosphorelay sensor kinase activity"/>
    <property type="evidence" value="ECO:0007669"/>
    <property type="project" value="InterPro"/>
</dbReference>
<dbReference type="GO" id="GO:0005524">
    <property type="term" value="F:ATP binding"/>
    <property type="evidence" value="ECO:0007669"/>
    <property type="project" value="UniProtKB-KW"/>
</dbReference>
<evidence type="ECO:0000256" key="5">
    <source>
        <dbReference type="ARBA" id="ARBA00022679"/>
    </source>
</evidence>
<evidence type="ECO:0000256" key="10">
    <source>
        <dbReference type="ARBA" id="ARBA00022989"/>
    </source>
</evidence>
<keyword evidence="6 13" id="KW-0812">Transmembrane</keyword>
<evidence type="ECO:0000256" key="13">
    <source>
        <dbReference type="SAM" id="Phobius"/>
    </source>
</evidence>
<comment type="caution">
    <text evidence="16">The sequence shown here is derived from an EMBL/GenBank/DDBJ whole genome shotgun (WGS) entry which is preliminary data.</text>
</comment>
<keyword evidence="12 13" id="KW-0472">Membrane</keyword>
<dbReference type="SUPFAM" id="SSF47384">
    <property type="entry name" value="Homodimeric domain of signal transducing histidine kinase"/>
    <property type="match status" value="1"/>
</dbReference>
<dbReference type="InterPro" id="IPR003594">
    <property type="entry name" value="HATPase_dom"/>
</dbReference>
<dbReference type="InterPro" id="IPR036890">
    <property type="entry name" value="HATPase_C_sf"/>
</dbReference>
<evidence type="ECO:0000256" key="3">
    <source>
        <dbReference type="ARBA" id="ARBA00012438"/>
    </source>
</evidence>
<dbReference type="PRINTS" id="PR00344">
    <property type="entry name" value="BCTRLSENSOR"/>
</dbReference>
<feature type="domain" description="Histidine kinase" evidence="14">
    <location>
        <begin position="233"/>
        <end position="446"/>
    </location>
</feature>
<evidence type="ECO:0000256" key="2">
    <source>
        <dbReference type="ARBA" id="ARBA00004141"/>
    </source>
</evidence>
<dbReference type="InterPro" id="IPR005467">
    <property type="entry name" value="His_kinase_dom"/>
</dbReference>
<dbReference type="Pfam" id="PF08521">
    <property type="entry name" value="2CSK_N"/>
    <property type="match status" value="1"/>
</dbReference>
<dbReference type="AlphaFoldDB" id="A0A0K8P1V0"/>
<keyword evidence="7" id="KW-0547">Nucleotide-binding</keyword>
<dbReference type="Proteomes" id="UP000037660">
    <property type="component" value="Unassembled WGS sequence"/>
</dbReference>
<dbReference type="InterPro" id="IPR050428">
    <property type="entry name" value="TCS_sensor_his_kinase"/>
</dbReference>
<evidence type="ECO:0000256" key="9">
    <source>
        <dbReference type="ARBA" id="ARBA00022840"/>
    </source>
</evidence>
<reference evidence="17" key="1">
    <citation type="submission" date="2015-07" db="EMBL/GenBank/DDBJ databases">
        <title>Discovery of a poly(ethylene terephthalate assimilation.</title>
        <authorList>
            <person name="Yoshida S."/>
            <person name="Hiraga K."/>
            <person name="Takehana T."/>
            <person name="Taniguchi I."/>
            <person name="Yamaji H."/>
            <person name="Maeda Y."/>
            <person name="Toyohara K."/>
            <person name="Miyamoto K."/>
            <person name="Kimura Y."/>
            <person name="Oda K."/>
        </authorList>
    </citation>
    <scope>NUCLEOTIDE SEQUENCE [LARGE SCALE GENOMIC DNA]</scope>
    <source>
        <strain evidence="17">NBRC 110686 / TISTR 2288 / 201-F6</strain>
    </source>
</reference>
<organism evidence="16 17">
    <name type="scientific">Piscinibacter sakaiensis</name>
    <name type="common">Ideonella sakaiensis</name>
    <dbReference type="NCBI Taxonomy" id="1547922"/>
    <lineage>
        <taxon>Bacteria</taxon>
        <taxon>Pseudomonadati</taxon>
        <taxon>Pseudomonadota</taxon>
        <taxon>Betaproteobacteria</taxon>
        <taxon>Burkholderiales</taxon>
        <taxon>Sphaerotilaceae</taxon>
        <taxon>Piscinibacter</taxon>
    </lineage>
</organism>
<dbReference type="PROSITE" id="PS50885">
    <property type="entry name" value="HAMP"/>
    <property type="match status" value="1"/>
</dbReference>
<dbReference type="GO" id="GO:0005886">
    <property type="term" value="C:plasma membrane"/>
    <property type="evidence" value="ECO:0007669"/>
    <property type="project" value="TreeGrafter"/>
</dbReference>
<dbReference type="Gene3D" id="1.10.287.130">
    <property type="match status" value="1"/>
</dbReference>
<keyword evidence="10 13" id="KW-1133">Transmembrane helix</keyword>
<keyword evidence="9" id="KW-0067">ATP-binding</keyword>
<dbReference type="SMART" id="SM00388">
    <property type="entry name" value="HisKA"/>
    <property type="match status" value="1"/>
</dbReference>
<keyword evidence="4" id="KW-0597">Phosphoprotein</keyword>
<comment type="subcellular location">
    <subcellularLocation>
        <location evidence="2">Membrane</location>
        <topology evidence="2">Multi-pass membrane protein</topology>
    </subcellularLocation>
</comment>
<dbReference type="InterPro" id="IPR013727">
    <property type="entry name" value="2CSK_N"/>
</dbReference>
<evidence type="ECO:0000256" key="1">
    <source>
        <dbReference type="ARBA" id="ARBA00000085"/>
    </source>
</evidence>
<dbReference type="EMBL" id="BBYR01000037">
    <property type="protein sequence ID" value="GAP36611.1"/>
    <property type="molecule type" value="Genomic_DNA"/>
</dbReference>
<keyword evidence="17" id="KW-1185">Reference proteome</keyword>
<evidence type="ECO:0000256" key="4">
    <source>
        <dbReference type="ARBA" id="ARBA00022553"/>
    </source>
</evidence>
<dbReference type="CDD" id="cd00075">
    <property type="entry name" value="HATPase"/>
    <property type="match status" value="1"/>
</dbReference>
<dbReference type="CDD" id="cd00082">
    <property type="entry name" value="HisKA"/>
    <property type="match status" value="1"/>
</dbReference>
<dbReference type="PANTHER" id="PTHR45436:SF14">
    <property type="entry name" value="SENSOR PROTEIN QSEC"/>
    <property type="match status" value="1"/>
</dbReference>
<dbReference type="PROSITE" id="PS50109">
    <property type="entry name" value="HIS_KIN"/>
    <property type="match status" value="1"/>
</dbReference>
<evidence type="ECO:0000256" key="6">
    <source>
        <dbReference type="ARBA" id="ARBA00022692"/>
    </source>
</evidence>
<dbReference type="Pfam" id="PF00512">
    <property type="entry name" value="HisKA"/>
    <property type="match status" value="1"/>
</dbReference>
<dbReference type="InterPro" id="IPR003661">
    <property type="entry name" value="HisK_dim/P_dom"/>
</dbReference>
<evidence type="ECO:0000313" key="17">
    <source>
        <dbReference type="Proteomes" id="UP000037660"/>
    </source>
</evidence>
<comment type="catalytic activity">
    <reaction evidence="1">
        <text>ATP + protein L-histidine = ADP + protein N-phospho-L-histidine.</text>
        <dbReference type="EC" id="2.7.13.3"/>
    </reaction>
</comment>